<sequence length="51" mass="5951">MARGKEFNHKKKGHPGNFPENSIAEKHTKERIEDEELIVTQEAFKNRVESD</sequence>
<comment type="caution">
    <text evidence="2">The sequence shown here is derived from an EMBL/GenBank/DDBJ whole genome shotgun (WGS) entry which is preliminary data.</text>
</comment>
<gene>
    <name evidence="2" type="ORF">PB1_04330</name>
</gene>
<dbReference type="eggNOG" id="ENOG5030D20">
    <property type="taxonomic scope" value="Bacteria"/>
</dbReference>
<dbReference type="AlphaFoldDB" id="I3E6L3"/>
<evidence type="ECO:0000313" key="2">
    <source>
        <dbReference type="EMBL" id="EIJ82134.1"/>
    </source>
</evidence>
<evidence type="ECO:0000256" key="1">
    <source>
        <dbReference type="SAM" id="MobiDB-lite"/>
    </source>
</evidence>
<protein>
    <submittedName>
        <fullName evidence="2">Uncharacterized protein</fullName>
    </submittedName>
</protein>
<accession>I3E6L3</accession>
<proteinExistence type="predicted"/>
<name>I3E6L3_BACMT</name>
<evidence type="ECO:0000313" key="3">
    <source>
        <dbReference type="Proteomes" id="UP000010523"/>
    </source>
</evidence>
<feature type="region of interest" description="Disordered" evidence="1">
    <location>
        <begin position="1"/>
        <end position="30"/>
    </location>
</feature>
<reference evidence="2 3" key="1">
    <citation type="journal article" date="2012" name="Appl. Environ. Microbiol.">
        <title>Genome Sequence of Thermotolerant Bacillus methanolicus: Features and Regulation Related to Methylotrophy and Production of L-Lysine and L-Glutamate from Methanol.</title>
        <authorList>
            <person name="Heggeset T.M."/>
            <person name="Krog A."/>
            <person name="Balzer S."/>
            <person name="Wentzel A."/>
            <person name="Ellingsen T.E."/>
            <person name="Brautaset T."/>
        </authorList>
    </citation>
    <scope>NUCLEOTIDE SEQUENCE [LARGE SCALE GENOMIC DNA]</scope>
    <source>
        <strain evidence="2 3">PB1</strain>
    </source>
</reference>
<dbReference type="EMBL" id="AFEU01000001">
    <property type="protein sequence ID" value="EIJ82134.1"/>
    <property type="molecule type" value="Genomic_DNA"/>
</dbReference>
<organism evidence="2 3">
    <name type="scientific">Bacillus methanolicus PB1</name>
    <dbReference type="NCBI Taxonomy" id="997296"/>
    <lineage>
        <taxon>Bacteria</taxon>
        <taxon>Bacillati</taxon>
        <taxon>Bacillota</taxon>
        <taxon>Bacilli</taxon>
        <taxon>Bacillales</taxon>
        <taxon>Bacillaceae</taxon>
        <taxon>Bacillus</taxon>
    </lineage>
</organism>
<dbReference type="Proteomes" id="UP000010523">
    <property type="component" value="Unassembled WGS sequence"/>
</dbReference>
<keyword evidence="3" id="KW-1185">Reference proteome</keyword>
<dbReference type="RefSeq" id="WP_003350930.1">
    <property type="nucleotide sequence ID" value="NZ_AFEU01000001.1"/>
</dbReference>
<dbReference type="PATRIC" id="fig|997296.3.peg.943"/>